<keyword evidence="3" id="KW-1185">Reference proteome</keyword>
<evidence type="ECO:0000313" key="3">
    <source>
        <dbReference type="Proteomes" id="UP000324705"/>
    </source>
</evidence>
<reference evidence="2 3" key="1">
    <citation type="submission" date="2017-09" db="EMBL/GenBank/DDBJ databases">
        <authorList>
            <consortium name="International Durum Wheat Genome Sequencing Consortium (IDWGSC)"/>
            <person name="Milanesi L."/>
        </authorList>
    </citation>
    <scope>NUCLEOTIDE SEQUENCE [LARGE SCALE GENOMIC DNA]</scope>
    <source>
        <strain evidence="3">cv. Svevo</strain>
    </source>
</reference>
<protein>
    <recommendedName>
        <fullName evidence="1">F-box protein AT5G49610-like beta-propeller domain-containing protein</fullName>
    </recommendedName>
</protein>
<organism evidence="2 3">
    <name type="scientific">Triticum turgidum subsp. durum</name>
    <name type="common">Durum wheat</name>
    <name type="synonym">Triticum durum</name>
    <dbReference type="NCBI Taxonomy" id="4567"/>
    <lineage>
        <taxon>Eukaryota</taxon>
        <taxon>Viridiplantae</taxon>
        <taxon>Streptophyta</taxon>
        <taxon>Embryophyta</taxon>
        <taxon>Tracheophyta</taxon>
        <taxon>Spermatophyta</taxon>
        <taxon>Magnoliopsida</taxon>
        <taxon>Liliopsida</taxon>
        <taxon>Poales</taxon>
        <taxon>Poaceae</taxon>
        <taxon>BOP clade</taxon>
        <taxon>Pooideae</taxon>
        <taxon>Triticodae</taxon>
        <taxon>Triticeae</taxon>
        <taxon>Triticinae</taxon>
        <taxon>Triticum</taxon>
    </lineage>
</organism>
<dbReference type="EMBL" id="LT934115">
    <property type="protein sequence ID" value="VAH68496.1"/>
    <property type="molecule type" value="Genomic_DNA"/>
</dbReference>
<feature type="domain" description="F-box protein AT5G49610-like beta-propeller" evidence="1">
    <location>
        <begin position="4"/>
        <end position="190"/>
    </location>
</feature>
<dbReference type="Gramene" id="TRITD3Av1G254950.2">
    <property type="protein sequence ID" value="TRITD3Av1G254950.2"/>
    <property type="gene ID" value="TRITD3Av1G254950"/>
</dbReference>
<proteinExistence type="predicted"/>
<accession>A0A9R0RX62</accession>
<dbReference type="PANTHER" id="PTHR33207">
    <property type="entry name" value="F-BOX DOMAIN CONTAINING PROTEIN-RELATED"/>
    <property type="match status" value="1"/>
</dbReference>
<evidence type="ECO:0000259" key="1">
    <source>
        <dbReference type="Pfam" id="PF23635"/>
    </source>
</evidence>
<dbReference type="Proteomes" id="UP000324705">
    <property type="component" value="Chromosome 3A"/>
</dbReference>
<sequence length="200" mass="22743">MEPKVNVYMLQTGDDAWHKHLTLGSDRLLHPQSRPKGVLVDNKMYFATDNAIVVLDLTSSILSTIQLPHGVGFDLGTTMLSWVDDGSGVYLIHIKELQLHIWLHNGDNWLLVDTICLSETCAGLLEDEPTADIQINHVGDYNGFVFLEMGRSELYLDVRRRRLCKVYEMTTEEKCLGNIYPLMMTWPPIFPTLRPARNAT</sequence>
<dbReference type="AlphaFoldDB" id="A0A9R0RX62"/>
<dbReference type="Pfam" id="PF23635">
    <property type="entry name" value="Beta-prop_AT5G49610-like"/>
    <property type="match status" value="1"/>
</dbReference>
<dbReference type="InterPro" id="IPR056594">
    <property type="entry name" value="AT5G49610-like_b-prop"/>
</dbReference>
<evidence type="ECO:0000313" key="2">
    <source>
        <dbReference type="EMBL" id="VAH68496.1"/>
    </source>
</evidence>
<gene>
    <name evidence="2" type="ORF">TRITD_3Av1G254950</name>
</gene>
<name>A0A9R0RX62_TRITD</name>